<proteinExistence type="predicted"/>
<evidence type="ECO:0000313" key="3">
    <source>
        <dbReference type="EMBL" id="KZB61786.1"/>
    </source>
</evidence>
<feature type="domain" description="BD-FAE-like" evidence="2">
    <location>
        <begin position="58"/>
        <end position="170"/>
    </location>
</feature>
<reference evidence="3 4" key="1">
    <citation type="submission" date="2015-12" db="EMBL/GenBank/DDBJ databases">
        <title>Genome sequence of Thalassospira lucentensis MCCC 1A02072.</title>
        <authorList>
            <person name="Lu L."/>
            <person name="Lai Q."/>
            <person name="Shao Z."/>
            <person name="Qian P."/>
        </authorList>
    </citation>
    <scope>NUCLEOTIDE SEQUENCE [LARGE SCALE GENOMIC DNA]</scope>
    <source>
        <strain evidence="3 4">MCCC 1A02072</strain>
    </source>
</reference>
<dbReference type="InterPro" id="IPR029058">
    <property type="entry name" value="AB_hydrolase_fold"/>
</dbReference>
<accession>A0A154L1B3</accession>
<dbReference type="RefSeq" id="WP_062953094.1">
    <property type="nucleotide sequence ID" value="NZ_LPVY01000022.1"/>
</dbReference>
<name>A0A154L1B3_9PROT</name>
<dbReference type="InterPro" id="IPR049492">
    <property type="entry name" value="BD-FAE-like_dom"/>
</dbReference>
<dbReference type="SUPFAM" id="SSF53474">
    <property type="entry name" value="alpha/beta-Hydrolases"/>
    <property type="match status" value="1"/>
</dbReference>
<dbReference type="InterPro" id="IPR050300">
    <property type="entry name" value="GDXG_lipolytic_enzyme"/>
</dbReference>
<evidence type="ECO:0000259" key="2">
    <source>
        <dbReference type="Pfam" id="PF20434"/>
    </source>
</evidence>
<protein>
    <submittedName>
        <fullName evidence="3">Esterase</fullName>
    </submittedName>
</protein>
<dbReference type="Pfam" id="PF20434">
    <property type="entry name" value="BD-FAE"/>
    <property type="match status" value="1"/>
</dbReference>
<evidence type="ECO:0000256" key="1">
    <source>
        <dbReference type="ARBA" id="ARBA00022801"/>
    </source>
</evidence>
<evidence type="ECO:0000313" key="4">
    <source>
        <dbReference type="Proteomes" id="UP000076335"/>
    </source>
</evidence>
<dbReference type="OrthoDB" id="9771666at2"/>
<dbReference type="PANTHER" id="PTHR48081:SF33">
    <property type="entry name" value="KYNURENINE FORMAMIDASE"/>
    <property type="match status" value="1"/>
</dbReference>
<dbReference type="Gene3D" id="3.40.50.1820">
    <property type="entry name" value="alpha/beta hydrolase"/>
    <property type="match status" value="1"/>
</dbReference>
<keyword evidence="1" id="KW-0378">Hydrolase</keyword>
<comment type="caution">
    <text evidence="3">The sequence shown here is derived from an EMBL/GenBank/DDBJ whole genome shotgun (WGS) entry which is preliminary data.</text>
</comment>
<sequence length="283" mass="31647">MSWGGFTLAELEWQYNPRETVPEYMTCFDRFVRLSDDTRASVRHITDIRYGGGPKETMDVYPAAEPDAPVHVFFHGGYWRSQDKKDYAFVARDLNAAGFTVICPNYDLCPDVTVAEITLQAVRCMTFIYQNVGDFNGDRDRISISGHSAGGQIVARLAAHHWEDTLDDANPFCAIVPVSGVFDLEPIRFTSINDDVRLNAATAADNSPMLDAIPHDVKMMVVVGSNESPEFVRQSDAYAAYCGREGLKVPVYKAWGANHFTVLEELYLGTGSLFGHLKRFLQR</sequence>
<gene>
    <name evidence="3" type="ORF">AUP42_05935</name>
</gene>
<dbReference type="Proteomes" id="UP000076335">
    <property type="component" value="Unassembled WGS sequence"/>
</dbReference>
<organism evidence="3 4">
    <name type="scientific">Thalassospira lucentensis</name>
    <dbReference type="NCBI Taxonomy" id="168935"/>
    <lineage>
        <taxon>Bacteria</taxon>
        <taxon>Pseudomonadati</taxon>
        <taxon>Pseudomonadota</taxon>
        <taxon>Alphaproteobacteria</taxon>
        <taxon>Rhodospirillales</taxon>
        <taxon>Thalassospiraceae</taxon>
        <taxon>Thalassospira</taxon>
    </lineage>
</organism>
<dbReference type="PANTHER" id="PTHR48081">
    <property type="entry name" value="AB HYDROLASE SUPERFAMILY PROTEIN C4A8.06C"/>
    <property type="match status" value="1"/>
</dbReference>
<dbReference type="EMBL" id="LPVY01000022">
    <property type="protein sequence ID" value="KZB61786.1"/>
    <property type="molecule type" value="Genomic_DNA"/>
</dbReference>
<dbReference type="GO" id="GO:0016787">
    <property type="term" value="F:hydrolase activity"/>
    <property type="evidence" value="ECO:0007669"/>
    <property type="project" value="UniProtKB-KW"/>
</dbReference>
<dbReference type="AlphaFoldDB" id="A0A154L1B3"/>